<accession>A0A0F9QC90</accession>
<dbReference type="InterPro" id="IPR043991">
    <property type="entry name" value="Gp3-like"/>
</dbReference>
<feature type="region of interest" description="Disordered" evidence="1">
    <location>
        <begin position="266"/>
        <end position="330"/>
    </location>
</feature>
<organism evidence="2">
    <name type="scientific">marine sediment metagenome</name>
    <dbReference type="NCBI Taxonomy" id="412755"/>
    <lineage>
        <taxon>unclassified sequences</taxon>
        <taxon>metagenomes</taxon>
        <taxon>ecological metagenomes</taxon>
    </lineage>
</organism>
<evidence type="ECO:0000313" key="2">
    <source>
        <dbReference type="EMBL" id="KKN34682.1"/>
    </source>
</evidence>
<reference evidence="2" key="1">
    <citation type="journal article" date="2015" name="Nature">
        <title>Complex archaea that bridge the gap between prokaryotes and eukaryotes.</title>
        <authorList>
            <person name="Spang A."/>
            <person name="Saw J.H."/>
            <person name="Jorgensen S.L."/>
            <person name="Zaremba-Niedzwiedzka K."/>
            <person name="Martijn J."/>
            <person name="Lind A.E."/>
            <person name="van Eijk R."/>
            <person name="Schleper C."/>
            <person name="Guy L."/>
            <person name="Ettema T.J."/>
        </authorList>
    </citation>
    <scope>NUCLEOTIDE SEQUENCE</scope>
</reference>
<name>A0A0F9QC90_9ZZZZ</name>
<dbReference type="AlphaFoldDB" id="A0A0F9QC90"/>
<evidence type="ECO:0000256" key="1">
    <source>
        <dbReference type="SAM" id="MobiDB-lite"/>
    </source>
</evidence>
<dbReference type="Pfam" id="PF18897">
    <property type="entry name" value="Gp3-like"/>
    <property type="match status" value="1"/>
</dbReference>
<feature type="compositionally biased region" description="Basic and acidic residues" evidence="1">
    <location>
        <begin position="271"/>
        <end position="280"/>
    </location>
</feature>
<feature type="compositionally biased region" description="Low complexity" evidence="1">
    <location>
        <begin position="293"/>
        <end position="302"/>
    </location>
</feature>
<proteinExistence type="predicted"/>
<dbReference type="EMBL" id="LAZR01002090">
    <property type="protein sequence ID" value="KKN34682.1"/>
    <property type="molecule type" value="Genomic_DNA"/>
</dbReference>
<sequence length="401" mass="44641">MPIKGLTEKRRMPRIGKFHLGIKVQGKKGEYPKAVDYFVYPKDEAPGVELLDELTTAFGAKPKELRIIFPLEDEESIASQYYRCYTRSRGLVCRGDGEISMRVVDAKTGDLPTKDTNETTLKEMTCAGKECPNYQAGQCREVMNLQFMLPEISGMGVWQIDTSSINSIRNINSCLDMIRAIYNRVAMVPLILTLEKMEVTPPGGTKKNVHVLNIRSTDTMIEAAIKAQKPPLELISGPTDIAQAEADIASYWPVDEQDRQLNSEEAANRMTPKEIADNSKQDGVAGDEPVKAPTSTTEVPPGVEEEPVPELWPEDQPPTTTPAPESQVAQGAAGYLDENVKDMAWIKENLPKVNWTEKTACTWLTSKFAVKGGLLEDIVSQLTKDQYQLFVKEIEDRLEMA</sequence>
<comment type="caution">
    <text evidence="2">The sequence shown here is derived from an EMBL/GenBank/DDBJ whole genome shotgun (WGS) entry which is preliminary data.</text>
</comment>
<gene>
    <name evidence="2" type="ORF">LCGC14_0791090</name>
</gene>
<protein>
    <submittedName>
        <fullName evidence="2">Uncharacterized protein</fullName>
    </submittedName>
</protein>